<evidence type="ECO:0000313" key="1">
    <source>
        <dbReference type="EMBL" id="CEK53637.1"/>
    </source>
</evidence>
<reference evidence="1" key="1">
    <citation type="submission" date="2014-12" db="EMBL/GenBank/DDBJ databases">
        <title>Insight into the proteome of Arion vulgaris.</title>
        <authorList>
            <person name="Aradska J."/>
            <person name="Bulat T."/>
            <person name="Smidak R."/>
            <person name="Sarate P."/>
            <person name="Gangsoo J."/>
            <person name="Sialana F."/>
            <person name="Bilban M."/>
            <person name="Lubec G."/>
        </authorList>
    </citation>
    <scope>NUCLEOTIDE SEQUENCE</scope>
    <source>
        <tissue evidence="1">Skin</tissue>
    </source>
</reference>
<accession>A0A0B6YBC4</accession>
<protein>
    <submittedName>
        <fullName evidence="1">Uncharacterized protein</fullName>
    </submittedName>
</protein>
<dbReference type="AlphaFoldDB" id="A0A0B6YBC4"/>
<dbReference type="EMBL" id="HACG01006772">
    <property type="protein sequence ID" value="CEK53637.1"/>
    <property type="molecule type" value="Transcribed_RNA"/>
</dbReference>
<feature type="non-terminal residue" evidence="1">
    <location>
        <position position="51"/>
    </location>
</feature>
<name>A0A0B6YBC4_9EUPU</name>
<gene>
    <name evidence="1" type="primary">ORF20910</name>
</gene>
<organism evidence="1">
    <name type="scientific">Arion vulgaris</name>
    <dbReference type="NCBI Taxonomy" id="1028688"/>
    <lineage>
        <taxon>Eukaryota</taxon>
        <taxon>Metazoa</taxon>
        <taxon>Spiralia</taxon>
        <taxon>Lophotrochozoa</taxon>
        <taxon>Mollusca</taxon>
        <taxon>Gastropoda</taxon>
        <taxon>Heterobranchia</taxon>
        <taxon>Euthyneura</taxon>
        <taxon>Panpulmonata</taxon>
        <taxon>Eupulmonata</taxon>
        <taxon>Stylommatophora</taxon>
        <taxon>Helicina</taxon>
        <taxon>Arionoidea</taxon>
        <taxon>Arionidae</taxon>
        <taxon>Arion</taxon>
    </lineage>
</organism>
<proteinExistence type="predicted"/>
<sequence length="51" mass="5664">MLGNKCILATKCVSNQVCVEDQLGLTIFGVHAVHSRTTDSLIRSLWIYITN</sequence>